<dbReference type="eggNOG" id="ENOG502SMID">
    <property type="taxonomic scope" value="Eukaryota"/>
</dbReference>
<dbReference type="InParanoid" id="C7ZBX4"/>
<feature type="region of interest" description="Disordered" evidence="1">
    <location>
        <begin position="1"/>
        <end position="44"/>
    </location>
</feature>
<proteinExistence type="predicted"/>
<dbReference type="VEuPathDB" id="FungiDB:NECHADRAFT_98146"/>
<dbReference type="PANTHER" id="PTHR37012:SF2">
    <property type="entry name" value="BZIP DOMAIN-CONTAINING PROTEIN-RELATED"/>
    <property type="match status" value="1"/>
</dbReference>
<dbReference type="Proteomes" id="UP000005206">
    <property type="component" value="Chromosome 14"/>
</dbReference>
<feature type="compositionally biased region" description="Polar residues" evidence="1">
    <location>
        <begin position="1"/>
        <end position="20"/>
    </location>
</feature>
<feature type="region of interest" description="Disordered" evidence="1">
    <location>
        <begin position="60"/>
        <end position="81"/>
    </location>
</feature>
<gene>
    <name evidence="2" type="ORF">NECHADRAFT_98146</name>
</gene>
<dbReference type="AlphaFoldDB" id="C7ZBX4"/>
<evidence type="ECO:0000256" key="1">
    <source>
        <dbReference type="SAM" id="MobiDB-lite"/>
    </source>
</evidence>
<feature type="compositionally biased region" description="Polar residues" evidence="1">
    <location>
        <begin position="28"/>
        <end position="39"/>
    </location>
</feature>
<dbReference type="HOGENOM" id="CLU_038488_0_0_1"/>
<protein>
    <submittedName>
        <fullName evidence="2">Uncharacterized protein</fullName>
    </submittedName>
</protein>
<keyword evidence="3" id="KW-1185">Reference proteome</keyword>
<dbReference type="InterPro" id="IPR021833">
    <property type="entry name" value="DUF3425"/>
</dbReference>
<organism evidence="2 3">
    <name type="scientific">Fusarium vanettenii (strain ATCC MYA-4622 / CBS 123669 / FGSC 9596 / NRRL 45880 / 77-13-4)</name>
    <name type="common">Fusarium solani subsp. pisi</name>
    <dbReference type="NCBI Taxonomy" id="660122"/>
    <lineage>
        <taxon>Eukaryota</taxon>
        <taxon>Fungi</taxon>
        <taxon>Dikarya</taxon>
        <taxon>Ascomycota</taxon>
        <taxon>Pezizomycotina</taxon>
        <taxon>Sordariomycetes</taxon>
        <taxon>Hypocreomycetidae</taxon>
        <taxon>Hypocreales</taxon>
        <taxon>Nectriaceae</taxon>
        <taxon>Fusarium</taxon>
        <taxon>Fusarium solani species complex</taxon>
        <taxon>Fusarium vanettenii</taxon>
    </lineage>
</organism>
<dbReference type="KEGG" id="nhe:NECHADRAFT_98146"/>
<dbReference type="OMA" id="HEQYRPT"/>
<dbReference type="Pfam" id="PF11905">
    <property type="entry name" value="DUF3425"/>
    <property type="match status" value="1"/>
</dbReference>
<evidence type="ECO:0000313" key="3">
    <source>
        <dbReference type="Proteomes" id="UP000005206"/>
    </source>
</evidence>
<sequence length="378" mass="42873">MTEISGSVSSVLDEASQCQVKNHHNDAKSTPGTEESSGVSAWGGFDDDLTTWDISSQNITQSSRMDENPQHPQQPSVRDDCIRTTDNLPLEETGSVVPIESSQNDAGGLTWQIPNIWTFDYQMGPQAYDNALSRSQESALVRGKLWSETNSPFSDHIDVLQQLLKARLELFKPRTEQSPHLFYTRVLMVLSLFNSMTRPDVMAWYAKTRFYHIVDLTAWKVHPCTQTLSKVFQPYRPTKLQLISPHPNVIDWIPFPSIRDRLIQFHASNPKIDQIFCDTVSSYVVEAWMSDLVANAPKTRAYIRVNDLVDKIPSTVKWSEVETRNVLPAQDSETLFLSPECSQAVFKALNMNRGAAYYKIDPSFFGKASRSDRSFRLT</sequence>
<accession>C7ZBX4</accession>
<dbReference type="EMBL" id="GG698916">
    <property type="protein sequence ID" value="EEU38487.1"/>
    <property type="molecule type" value="Genomic_DNA"/>
</dbReference>
<reference evidence="2 3" key="1">
    <citation type="journal article" date="2009" name="PLoS Genet.">
        <title>The genome of Nectria haematococca: contribution of supernumerary chromosomes to gene expansion.</title>
        <authorList>
            <person name="Coleman J.J."/>
            <person name="Rounsley S.D."/>
            <person name="Rodriguez-Carres M."/>
            <person name="Kuo A."/>
            <person name="Wasmann C.C."/>
            <person name="Grimwood J."/>
            <person name="Schmutz J."/>
            <person name="Taga M."/>
            <person name="White G.J."/>
            <person name="Zhou S."/>
            <person name="Schwartz D.C."/>
            <person name="Freitag M."/>
            <person name="Ma L.J."/>
            <person name="Danchin E.G."/>
            <person name="Henrissat B."/>
            <person name="Coutinho P.M."/>
            <person name="Nelson D.R."/>
            <person name="Straney D."/>
            <person name="Napoli C.A."/>
            <person name="Barker B.M."/>
            <person name="Gribskov M."/>
            <person name="Rep M."/>
            <person name="Kroken S."/>
            <person name="Molnar I."/>
            <person name="Rensing C."/>
            <person name="Kennell J.C."/>
            <person name="Zamora J."/>
            <person name="Farman M.L."/>
            <person name="Selker E.U."/>
            <person name="Salamov A."/>
            <person name="Shapiro H."/>
            <person name="Pangilinan J."/>
            <person name="Lindquist E."/>
            <person name="Lamers C."/>
            <person name="Grigoriev I.V."/>
            <person name="Geiser D.M."/>
            <person name="Covert S.F."/>
            <person name="Temporini E."/>
            <person name="Vanetten H.D."/>
        </authorList>
    </citation>
    <scope>NUCLEOTIDE SEQUENCE [LARGE SCALE GENOMIC DNA]</scope>
    <source>
        <strain evidence="3">ATCC MYA-4622 / CBS 123669 / FGSC 9596 / NRRL 45880 / 77-13-4</strain>
    </source>
</reference>
<name>C7ZBX4_FUSV7</name>
<evidence type="ECO:0000313" key="2">
    <source>
        <dbReference type="EMBL" id="EEU38487.1"/>
    </source>
</evidence>
<dbReference type="GeneID" id="9670587"/>
<dbReference type="OrthoDB" id="10261951at2759"/>
<dbReference type="PANTHER" id="PTHR37012">
    <property type="entry name" value="B-ZIP TRANSCRIPTION FACTOR (EUROFUNG)-RELATED"/>
    <property type="match status" value="1"/>
</dbReference>
<dbReference type="RefSeq" id="XP_003044200.1">
    <property type="nucleotide sequence ID" value="XM_003044154.1"/>
</dbReference>